<dbReference type="CDD" id="cd16325">
    <property type="entry name" value="LolA"/>
    <property type="match status" value="1"/>
</dbReference>
<dbReference type="Gene3D" id="2.50.20.10">
    <property type="entry name" value="Lipoprotein localisation LolA/LolB/LppX"/>
    <property type="match status" value="1"/>
</dbReference>
<keyword evidence="4" id="KW-1185">Reference proteome</keyword>
<dbReference type="SUPFAM" id="SSF89392">
    <property type="entry name" value="Prokaryotic lipoproteins and lipoprotein localization factors"/>
    <property type="match status" value="1"/>
</dbReference>
<keyword evidence="1 2" id="KW-0732">Signal</keyword>
<organism evidence="3 4">
    <name type="scientific">Desulforhabdus amnigena</name>
    <dbReference type="NCBI Taxonomy" id="40218"/>
    <lineage>
        <taxon>Bacteria</taxon>
        <taxon>Pseudomonadati</taxon>
        <taxon>Thermodesulfobacteriota</taxon>
        <taxon>Syntrophobacteria</taxon>
        <taxon>Syntrophobacterales</taxon>
        <taxon>Syntrophobacteraceae</taxon>
        <taxon>Desulforhabdus</taxon>
    </lineage>
</organism>
<feature type="chain" id="PRO_5040941530" description="Outer membrane lipoprotein carrier protein LolA" evidence="2">
    <location>
        <begin position="38"/>
        <end position="254"/>
    </location>
</feature>
<evidence type="ECO:0000313" key="4">
    <source>
        <dbReference type="Proteomes" id="UP001144372"/>
    </source>
</evidence>
<protein>
    <recommendedName>
        <fullName evidence="5">Outer membrane lipoprotein carrier protein LolA</fullName>
    </recommendedName>
</protein>
<dbReference type="RefSeq" id="WP_281794107.1">
    <property type="nucleotide sequence ID" value="NZ_BSDR01000001.1"/>
</dbReference>
<evidence type="ECO:0000313" key="3">
    <source>
        <dbReference type="EMBL" id="GLI34701.1"/>
    </source>
</evidence>
<dbReference type="PANTHER" id="PTHR35869:SF1">
    <property type="entry name" value="OUTER-MEMBRANE LIPOPROTEIN CARRIER PROTEIN"/>
    <property type="match status" value="1"/>
</dbReference>
<dbReference type="InterPro" id="IPR029046">
    <property type="entry name" value="LolA/LolB/LppX"/>
</dbReference>
<dbReference type="PANTHER" id="PTHR35869">
    <property type="entry name" value="OUTER-MEMBRANE LIPOPROTEIN CARRIER PROTEIN"/>
    <property type="match status" value="1"/>
</dbReference>
<gene>
    <name evidence="3" type="ORF">DAMNIGENAA_21340</name>
</gene>
<dbReference type="Pfam" id="PF03548">
    <property type="entry name" value="LolA"/>
    <property type="match status" value="1"/>
</dbReference>
<sequence>MTEKKLSETKMKRKSLKKMVLCGVFWGIMFCSFAAHAAAPLVLGDILKKTESYYQEINAFTAQFHQTTTSAAASAMKTEASGVLYYEKPRQMRWEYEKPEVQIFVANHKLAWLYVPSEKQFSLFDANTFFSSPLAQTFFDGMVEVRKNFEVNLDSKQTTQEVAVLKLIPRQEDPNIQSLLLRVDLKTYRILSIESRDALGNTNLIVLDSLRPEPRLDAKLFDLDIPPSAVVVDSEGRQLTPSEIQKLKAKLLSK</sequence>
<evidence type="ECO:0000256" key="1">
    <source>
        <dbReference type="ARBA" id="ARBA00022729"/>
    </source>
</evidence>
<reference evidence="3" key="1">
    <citation type="submission" date="2022-12" db="EMBL/GenBank/DDBJ databases">
        <title>Reference genome sequencing for broad-spectrum identification of bacterial and archaeal isolates by mass spectrometry.</title>
        <authorList>
            <person name="Sekiguchi Y."/>
            <person name="Tourlousse D.M."/>
        </authorList>
    </citation>
    <scope>NUCLEOTIDE SEQUENCE</scope>
    <source>
        <strain evidence="3">ASRB1</strain>
    </source>
</reference>
<comment type="caution">
    <text evidence="3">The sequence shown here is derived from an EMBL/GenBank/DDBJ whole genome shotgun (WGS) entry which is preliminary data.</text>
</comment>
<name>A0A9W6FTY0_9BACT</name>
<accession>A0A9W6FTY0</accession>
<dbReference type="AlphaFoldDB" id="A0A9W6FTY0"/>
<feature type="signal peptide" evidence="2">
    <location>
        <begin position="1"/>
        <end position="37"/>
    </location>
</feature>
<dbReference type="EMBL" id="BSDR01000001">
    <property type="protein sequence ID" value="GLI34701.1"/>
    <property type="molecule type" value="Genomic_DNA"/>
</dbReference>
<evidence type="ECO:0000256" key="2">
    <source>
        <dbReference type="SAM" id="SignalP"/>
    </source>
</evidence>
<evidence type="ECO:0008006" key="5">
    <source>
        <dbReference type="Google" id="ProtNLM"/>
    </source>
</evidence>
<proteinExistence type="predicted"/>
<dbReference type="InterPro" id="IPR004564">
    <property type="entry name" value="OM_lipoprot_carrier_LolA-like"/>
</dbReference>
<dbReference type="Proteomes" id="UP001144372">
    <property type="component" value="Unassembled WGS sequence"/>
</dbReference>